<evidence type="ECO:0000256" key="1">
    <source>
        <dbReference type="ARBA" id="ARBA00001539"/>
    </source>
</evidence>
<dbReference type="InterPro" id="IPR005888">
    <property type="entry name" value="dTDP_Gluc_deHydtase"/>
</dbReference>
<evidence type="ECO:0000256" key="7">
    <source>
        <dbReference type="ARBA" id="ARBA00023239"/>
    </source>
</evidence>
<comment type="cofactor">
    <cofactor evidence="2 8">
        <name>NAD(+)</name>
        <dbReference type="ChEBI" id="CHEBI:57540"/>
    </cofactor>
</comment>
<dbReference type="GO" id="GO:0008460">
    <property type="term" value="F:dTDP-glucose 4,6-dehydratase activity"/>
    <property type="evidence" value="ECO:0007669"/>
    <property type="project" value="UniProtKB-EC"/>
</dbReference>
<evidence type="ECO:0000259" key="9">
    <source>
        <dbReference type="Pfam" id="PF16363"/>
    </source>
</evidence>
<dbReference type="RefSeq" id="WP_166155074.1">
    <property type="nucleotide sequence ID" value="NZ_JAAOIW010000017.1"/>
</dbReference>
<accession>A0ABX0JJZ5</accession>
<feature type="domain" description="NAD(P)-binding" evidence="9">
    <location>
        <begin position="4"/>
        <end position="305"/>
    </location>
</feature>
<dbReference type="Pfam" id="PF16363">
    <property type="entry name" value="GDP_Man_Dehyd"/>
    <property type="match status" value="1"/>
</dbReference>
<dbReference type="NCBIfam" id="TIGR01181">
    <property type="entry name" value="dTDP_gluc_dehyt"/>
    <property type="match status" value="1"/>
</dbReference>
<keyword evidence="11" id="KW-1185">Reference proteome</keyword>
<name>A0ABX0JJZ5_9BACL</name>
<evidence type="ECO:0000313" key="11">
    <source>
        <dbReference type="Proteomes" id="UP001165962"/>
    </source>
</evidence>
<dbReference type="Gene3D" id="3.90.25.10">
    <property type="entry name" value="UDP-galactose 4-epimerase, domain 1"/>
    <property type="match status" value="1"/>
</dbReference>
<organism evidence="10 11">
    <name type="scientific">Paenibacillus agricola</name>
    <dbReference type="NCBI Taxonomy" id="2716264"/>
    <lineage>
        <taxon>Bacteria</taxon>
        <taxon>Bacillati</taxon>
        <taxon>Bacillota</taxon>
        <taxon>Bacilli</taxon>
        <taxon>Bacillales</taxon>
        <taxon>Paenibacillaceae</taxon>
        <taxon>Paenibacillus</taxon>
    </lineage>
</organism>
<sequence>MKVLITGGAGFIGSNFVIYMLNKYPDYQFVNLDALTYAGNLENLESIQAHPNYSFVKGDIADAPTLEEIFSKGIDVVVNFAAESHVDRSILDPQIFVKTNVMGTQVLLDAAKKYEVQKFVQVSTDEVYGSLGATGLFTELTPLTPNSPYSASKAGGDLLVRAYHETFGMNVNITRCSNNYGPYQFPEKLIPLMISNALNDKSLPVYGDGLNIRDWLYVEDHCSAIDLVMHSGVNGEVYNIGGNNERTNMQIIEAILAELDKPASLITYVKDRLGHDRRYGIDATKITNELGWKPKYHFESGIKETIGWYLNNKEWWQRIQSGEYQAYYDQQYASR</sequence>
<dbReference type="InterPro" id="IPR036291">
    <property type="entry name" value="NAD(P)-bd_dom_sf"/>
</dbReference>
<keyword evidence="6" id="KW-0520">NAD</keyword>
<evidence type="ECO:0000313" key="10">
    <source>
        <dbReference type="EMBL" id="NHN34286.1"/>
    </source>
</evidence>
<dbReference type="Gene3D" id="3.40.50.720">
    <property type="entry name" value="NAD(P)-binding Rossmann-like Domain"/>
    <property type="match status" value="1"/>
</dbReference>
<gene>
    <name evidence="10" type="primary">rfbB</name>
    <name evidence="10" type="ORF">G9U52_31265</name>
</gene>
<dbReference type="EMBL" id="JAAOIW010000017">
    <property type="protein sequence ID" value="NHN34286.1"/>
    <property type="molecule type" value="Genomic_DNA"/>
</dbReference>
<reference evidence="10" key="1">
    <citation type="submission" date="2020-03" db="EMBL/GenBank/DDBJ databases">
        <title>Draft sequencing of Paenibacilllus sp. S3N08.</title>
        <authorList>
            <person name="Kim D.-U."/>
        </authorList>
    </citation>
    <scope>NUCLEOTIDE SEQUENCE</scope>
    <source>
        <strain evidence="10">S3N08</strain>
    </source>
</reference>
<protein>
    <recommendedName>
        <fullName evidence="5 8">dTDP-glucose 4,6-dehydratase</fullName>
        <ecNumber evidence="4 8">4.2.1.46</ecNumber>
    </recommendedName>
</protein>
<comment type="similarity">
    <text evidence="3 8">Belongs to the NAD(P)-dependent epimerase/dehydratase family. dTDP-glucose dehydratase subfamily.</text>
</comment>
<dbReference type="CDD" id="cd05246">
    <property type="entry name" value="dTDP_GD_SDR_e"/>
    <property type="match status" value="1"/>
</dbReference>
<evidence type="ECO:0000256" key="2">
    <source>
        <dbReference type="ARBA" id="ARBA00001911"/>
    </source>
</evidence>
<dbReference type="PANTHER" id="PTHR43000">
    <property type="entry name" value="DTDP-D-GLUCOSE 4,6-DEHYDRATASE-RELATED"/>
    <property type="match status" value="1"/>
</dbReference>
<proteinExistence type="inferred from homology"/>
<comment type="catalytic activity">
    <reaction evidence="1 8">
        <text>dTDP-alpha-D-glucose = dTDP-4-dehydro-6-deoxy-alpha-D-glucose + H2O</text>
        <dbReference type="Rhea" id="RHEA:17221"/>
        <dbReference type="ChEBI" id="CHEBI:15377"/>
        <dbReference type="ChEBI" id="CHEBI:57477"/>
        <dbReference type="ChEBI" id="CHEBI:57649"/>
        <dbReference type="EC" id="4.2.1.46"/>
    </reaction>
</comment>
<dbReference type="SUPFAM" id="SSF51735">
    <property type="entry name" value="NAD(P)-binding Rossmann-fold domains"/>
    <property type="match status" value="1"/>
</dbReference>
<dbReference type="InterPro" id="IPR016040">
    <property type="entry name" value="NAD(P)-bd_dom"/>
</dbReference>
<evidence type="ECO:0000256" key="3">
    <source>
        <dbReference type="ARBA" id="ARBA00008178"/>
    </source>
</evidence>
<comment type="caution">
    <text evidence="10">The sequence shown here is derived from an EMBL/GenBank/DDBJ whole genome shotgun (WGS) entry which is preliminary data.</text>
</comment>
<dbReference type="Proteomes" id="UP001165962">
    <property type="component" value="Unassembled WGS sequence"/>
</dbReference>
<evidence type="ECO:0000256" key="5">
    <source>
        <dbReference type="ARBA" id="ARBA00016977"/>
    </source>
</evidence>
<evidence type="ECO:0000256" key="8">
    <source>
        <dbReference type="RuleBase" id="RU004473"/>
    </source>
</evidence>
<keyword evidence="7 8" id="KW-0456">Lyase</keyword>
<evidence type="ECO:0000256" key="4">
    <source>
        <dbReference type="ARBA" id="ARBA00011990"/>
    </source>
</evidence>
<evidence type="ECO:0000256" key="6">
    <source>
        <dbReference type="ARBA" id="ARBA00023027"/>
    </source>
</evidence>
<dbReference type="EC" id="4.2.1.46" evidence="4 8"/>